<feature type="domain" description="EAL" evidence="4">
    <location>
        <begin position="498"/>
        <end position="751"/>
    </location>
</feature>
<dbReference type="InterPro" id="IPR035965">
    <property type="entry name" value="PAS-like_dom_sf"/>
</dbReference>
<keyword evidence="3" id="KW-0472">Membrane</keyword>
<dbReference type="SUPFAM" id="SSF55073">
    <property type="entry name" value="Nucleotide cyclase"/>
    <property type="match status" value="1"/>
</dbReference>
<protein>
    <recommendedName>
        <fullName evidence="8">Diguanylate cyclase</fullName>
    </recommendedName>
</protein>
<keyword evidence="2" id="KW-0175">Coiled coil</keyword>
<comment type="cofactor">
    <cofactor evidence="1">
        <name>Mg(2+)</name>
        <dbReference type="ChEBI" id="CHEBI:18420"/>
    </cofactor>
</comment>
<dbReference type="SUPFAM" id="SSF141868">
    <property type="entry name" value="EAL domain-like"/>
    <property type="match status" value="1"/>
</dbReference>
<dbReference type="InterPro" id="IPR043128">
    <property type="entry name" value="Rev_trsase/Diguanyl_cyclase"/>
</dbReference>
<dbReference type="Gene3D" id="3.30.70.270">
    <property type="match status" value="1"/>
</dbReference>
<proteinExistence type="predicted"/>
<dbReference type="CDD" id="cd01948">
    <property type="entry name" value="EAL"/>
    <property type="match status" value="1"/>
</dbReference>
<comment type="caution">
    <text evidence="6">The sequence shown here is derived from an EMBL/GenBank/DDBJ whole genome shotgun (WGS) entry which is preliminary data.</text>
</comment>
<dbReference type="PROSITE" id="PS50883">
    <property type="entry name" value="EAL"/>
    <property type="match status" value="1"/>
</dbReference>
<dbReference type="Pfam" id="PF00990">
    <property type="entry name" value="GGDEF"/>
    <property type="match status" value="1"/>
</dbReference>
<dbReference type="PANTHER" id="PTHR44757">
    <property type="entry name" value="DIGUANYLATE CYCLASE DGCP"/>
    <property type="match status" value="1"/>
</dbReference>
<dbReference type="FunFam" id="3.30.70.270:FF:000001">
    <property type="entry name" value="Diguanylate cyclase domain protein"/>
    <property type="match status" value="1"/>
</dbReference>
<keyword evidence="3" id="KW-0812">Transmembrane</keyword>
<dbReference type="PANTHER" id="PTHR44757:SF2">
    <property type="entry name" value="BIOFILM ARCHITECTURE MAINTENANCE PROTEIN MBAA"/>
    <property type="match status" value="1"/>
</dbReference>
<gene>
    <name evidence="6" type="ORF">A3196_12315</name>
</gene>
<reference evidence="6 7" key="1">
    <citation type="submission" date="2016-03" db="EMBL/GenBank/DDBJ databases">
        <title>Chemosynthetic sulphur-oxidizing symbionts of marine invertebrate animals are capable of nitrogen fixation.</title>
        <authorList>
            <person name="Petersen J.M."/>
            <person name="Kemper A."/>
            <person name="Gruber-Vodicka H."/>
            <person name="Cardini U."/>
            <person name="Geest Mvander."/>
            <person name="Kleiner M."/>
            <person name="Bulgheresi S."/>
            <person name="Fussmann M."/>
            <person name="Herbold C."/>
            <person name="Seah B.K.B."/>
            <person name="Antony C.Paul."/>
            <person name="Liu D."/>
            <person name="Belitz A."/>
            <person name="Weber M."/>
        </authorList>
    </citation>
    <scope>NUCLEOTIDE SEQUENCE [LARGE SCALE GENOMIC DNA]</scope>
    <source>
        <strain evidence="6">G_D</strain>
    </source>
</reference>
<dbReference type="NCBIfam" id="TIGR00254">
    <property type="entry name" value="GGDEF"/>
    <property type="match status" value="1"/>
</dbReference>
<dbReference type="SUPFAM" id="SSF55785">
    <property type="entry name" value="PYP-like sensor domain (PAS domain)"/>
    <property type="match status" value="1"/>
</dbReference>
<dbReference type="Gene3D" id="3.30.450.20">
    <property type="entry name" value="PAS domain"/>
    <property type="match status" value="1"/>
</dbReference>
<dbReference type="Pfam" id="PF00563">
    <property type="entry name" value="EAL"/>
    <property type="match status" value="1"/>
</dbReference>
<dbReference type="InterPro" id="IPR029787">
    <property type="entry name" value="Nucleotide_cyclase"/>
</dbReference>
<feature type="coiled-coil region" evidence="2">
    <location>
        <begin position="305"/>
        <end position="332"/>
    </location>
</feature>
<dbReference type="SMART" id="SM00052">
    <property type="entry name" value="EAL"/>
    <property type="match status" value="1"/>
</dbReference>
<dbReference type="GO" id="GO:0003824">
    <property type="term" value="F:catalytic activity"/>
    <property type="evidence" value="ECO:0007669"/>
    <property type="project" value="UniProtKB-ARBA"/>
</dbReference>
<evidence type="ECO:0008006" key="8">
    <source>
        <dbReference type="Google" id="ProtNLM"/>
    </source>
</evidence>
<sequence>MMNRNRLYKGPSILAKSHGLILVFTILGITLGILIGTYWYLTLEPRLVAHAQSQANTLAEAQATLLSKPLSITNQALLELKLTQAMDSILLIRDPSLASPLIQRIEIEIDYTMVNVAPDSFPLSRGKDECVDCFISEVPLFHEYSRSLIGIARIFTGRDFIDNLIDNVQQKLLLSSIILMLLLIIAWATTEWLLSKLRQSQSYLQLIIDAVADPLFVYSTESDLILKNKAAESLASSELMIDGDKGNPDYLPPREMISSVIIKGRPIKYIHTVKQSHGKPQRMELQASPLSIDDTIAVVITYRDITEHLEIVDELQIKKQQLQQLAEKDSLTQLPNRFLFTKLLNQAISRADRTSSLLAILFLDLDRFKEVNDSLGHDAGDELLITTANRLLHAIRSGDVVARLSGDEFVILLENTKRTEDASSVARHIIKTIRQPVTLQGKRLQPAVSIGISIYPDDGKSGERLLQNADTAMYRAKRQGRNTFRLYNSSMTASIQERINITGELETATDENNFVMLYQPQIDLYSKKLIGVEALLRWKRADDELVSPYDFLELAEEMGLTHLIGQWVLYNVCIQTKQWHNDNLAPPRVAINISASELLHDDFIANVENILLTTGCVGEWLAMEVTENLFIQRLDEAAHRLQRLKEMGISIVIDDFGIGYSSLARLKKLPIDLLKLDKVFLENLNKDSGNLAIVQTVIDLGQRLGIEVLAEGVETAEQETLLILSDYRIAQGYRYGKPIPAEHFRDKLLHS</sequence>
<keyword evidence="7" id="KW-1185">Reference proteome</keyword>
<dbReference type="Gene3D" id="3.20.20.450">
    <property type="entry name" value="EAL domain"/>
    <property type="match status" value="1"/>
</dbReference>
<evidence type="ECO:0000313" key="7">
    <source>
        <dbReference type="Proteomes" id="UP000094849"/>
    </source>
</evidence>
<evidence type="ECO:0000256" key="1">
    <source>
        <dbReference type="ARBA" id="ARBA00001946"/>
    </source>
</evidence>
<dbReference type="PROSITE" id="PS50887">
    <property type="entry name" value="GGDEF"/>
    <property type="match status" value="1"/>
</dbReference>
<dbReference type="Proteomes" id="UP000094849">
    <property type="component" value="Unassembled WGS sequence"/>
</dbReference>
<name>A0A1E2URZ0_9GAMM</name>
<feature type="domain" description="GGDEF" evidence="5">
    <location>
        <begin position="356"/>
        <end position="489"/>
    </location>
</feature>
<evidence type="ECO:0000256" key="3">
    <source>
        <dbReference type="SAM" id="Phobius"/>
    </source>
</evidence>
<dbReference type="RefSeq" id="WP_069024531.1">
    <property type="nucleotide sequence ID" value="NZ_LVJZ01000003.1"/>
</dbReference>
<evidence type="ECO:0000256" key="2">
    <source>
        <dbReference type="SAM" id="Coils"/>
    </source>
</evidence>
<evidence type="ECO:0000313" key="6">
    <source>
        <dbReference type="EMBL" id="ODB97470.1"/>
    </source>
</evidence>
<dbReference type="InterPro" id="IPR052155">
    <property type="entry name" value="Biofilm_reg_signaling"/>
</dbReference>
<evidence type="ECO:0000259" key="5">
    <source>
        <dbReference type="PROSITE" id="PS50887"/>
    </source>
</evidence>
<accession>A0A1E2URZ0</accession>
<dbReference type="SMART" id="SM00267">
    <property type="entry name" value="GGDEF"/>
    <property type="match status" value="1"/>
</dbReference>
<keyword evidence="3" id="KW-1133">Transmembrane helix</keyword>
<dbReference type="InterPro" id="IPR000160">
    <property type="entry name" value="GGDEF_dom"/>
</dbReference>
<dbReference type="InterPro" id="IPR001633">
    <property type="entry name" value="EAL_dom"/>
</dbReference>
<dbReference type="STRING" id="1818881.A3196_12315"/>
<feature type="transmembrane region" description="Helical" evidence="3">
    <location>
        <begin position="20"/>
        <end position="41"/>
    </location>
</feature>
<dbReference type="AlphaFoldDB" id="A0A1E2URZ0"/>
<evidence type="ECO:0000259" key="4">
    <source>
        <dbReference type="PROSITE" id="PS50883"/>
    </source>
</evidence>
<dbReference type="EMBL" id="LVJZ01000003">
    <property type="protein sequence ID" value="ODB97470.1"/>
    <property type="molecule type" value="Genomic_DNA"/>
</dbReference>
<dbReference type="CDD" id="cd01949">
    <property type="entry name" value="GGDEF"/>
    <property type="match status" value="1"/>
</dbReference>
<dbReference type="InterPro" id="IPR035919">
    <property type="entry name" value="EAL_sf"/>
</dbReference>
<feature type="transmembrane region" description="Helical" evidence="3">
    <location>
        <begin position="172"/>
        <end position="194"/>
    </location>
</feature>
<organism evidence="6 7">
    <name type="scientific">Candidatus Thiodiazotropha endoloripes</name>
    <dbReference type="NCBI Taxonomy" id="1818881"/>
    <lineage>
        <taxon>Bacteria</taxon>
        <taxon>Pseudomonadati</taxon>
        <taxon>Pseudomonadota</taxon>
        <taxon>Gammaproteobacteria</taxon>
        <taxon>Chromatiales</taxon>
        <taxon>Sedimenticolaceae</taxon>
        <taxon>Candidatus Thiodiazotropha</taxon>
    </lineage>
</organism>